<keyword evidence="2" id="KW-1185">Reference proteome</keyword>
<reference evidence="1 2" key="1">
    <citation type="submission" date="2017-05" db="EMBL/GenBank/DDBJ databases">
        <title>Genome sequence for an aflatoxigenic pathogen of Argentinian peanut, Aspergillus arachidicola.</title>
        <authorList>
            <person name="Moore G."/>
            <person name="Beltz S.B."/>
            <person name="Mack B.M."/>
        </authorList>
    </citation>
    <scope>NUCLEOTIDE SEQUENCE [LARGE SCALE GENOMIC DNA]</scope>
    <source>
        <strain evidence="1 2">CBS 117610</strain>
    </source>
</reference>
<accession>A0A2G7G4R3</accession>
<evidence type="ECO:0000313" key="2">
    <source>
        <dbReference type="Proteomes" id="UP000231358"/>
    </source>
</evidence>
<dbReference type="Proteomes" id="UP000231358">
    <property type="component" value="Unassembled WGS sequence"/>
</dbReference>
<sequence>MWRIFPSQSLPPRPYKRSAILDDDDMGFNGPQNIEYVNMEGVGLPARFKERIDELEQMLQLTHQRATIHAGIQVRDRKAEGALPRDDSDSSRWKRSQYRARVLDTYFEGGVYPWCNMYRVSKSKGTITHANVDFSFAQKSFAFNEATWRRMKPKVERYIDATGIDSITNTPTADV</sequence>
<evidence type="ECO:0000313" key="1">
    <source>
        <dbReference type="EMBL" id="PIG87837.1"/>
    </source>
</evidence>
<dbReference type="STRING" id="656916.A0A2G7G4R3"/>
<gene>
    <name evidence="1" type="ORF">AARAC_009859</name>
</gene>
<organism evidence="1 2">
    <name type="scientific">Aspergillus arachidicola</name>
    <dbReference type="NCBI Taxonomy" id="656916"/>
    <lineage>
        <taxon>Eukaryota</taxon>
        <taxon>Fungi</taxon>
        <taxon>Dikarya</taxon>
        <taxon>Ascomycota</taxon>
        <taxon>Pezizomycotina</taxon>
        <taxon>Eurotiomycetes</taxon>
        <taxon>Eurotiomycetidae</taxon>
        <taxon>Eurotiales</taxon>
        <taxon>Aspergillaceae</taxon>
        <taxon>Aspergillus</taxon>
        <taxon>Aspergillus subgen. Circumdati</taxon>
    </lineage>
</organism>
<dbReference type="EMBL" id="NEXV01000126">
    <property type="protein sequence ID" value="PIG87837.1"/>
    <property type="molecule type" value="Genomic_DNA"/>
</dbReference>
<dbReference type="AlphaFoldDB" id="A0A2G7G4R3"/>
<proteinExistence type="predicted"/>
<comment type="caution">
    <text evidence="1">The sequence shown here is derived from an EMBL/GenBank/DDBJ whole genome shotgun (WGS) entry which is preliminary data.</text>
</comment>
<protein>
    <submittedName>
        <fullName evidence="1">Uncharacterized protein</fullName>
    </submittedName>
</protein>
<name>A0A2G7G4R3_9EURO</name>